<feature type="compositionally biased region" description="Basic and acidic residues" evidence="1">
    <location>
        <begin position="154"/>
        <end position="165"/>
    </location>
</feature>
<keyword evidence="3" id="KW-1185">Reference proteome</keyword>
<feature type="compositionally biased region" description="Basic and acidic residues" evidence="1">
    <location>
        <begin position="175"/>
        <end position="196"/>
    </location>
</feature>
<evidence type="ECO:0000256" key="1">
    <source>
        <dbReference type="SAM" id="MobiDB-lite"/>
    </source>
</evidence>
<protein>
    <submittedName>
        <fullName evidence="2">Uncharacterized protein</fullName>
    </submittedName>
</protein>
<sequence length="730" mass="82883">MVLSTFPFLQDNTRLVRQGDTLYKVKIKYTSLALKQKPEGLNASSAHQQIEQCFRALLYMNERNVELKPVLTEDFLIRPQKVPWSFPKKYSNYGFHQHGEALKAYDYVFELNVCSREFKSKQLEEKKVTSASPKKFWILDEETGHCSGQKRVKEKSGKVEKESSSPKKFSILNEETEHCSGPKNVEKKSGNIEKESPSPNKKNPLIHVTKEHLKNESLTVGRFGRTKDGQLYRVVHLSPSKTNFVVKGSVRGKKRKSEIDGENLTKEKKNKKHDEASISQDHSPHTKKKDSFHAQKQEHQQRTRNNPSLSTLGVRPRNSVKSPIIFSRSRDIKYRLRDRKGQQKLDVVHGLKKETRSMEHGKTLEKAVEPTAKRIRGKTATSEDTDGEGEKRDLVKKEEGLRRQNVQGTSRVKALRDRAKVSETESESEDSHRVPVVHGLKKETRSMEHGKTLEKAVEPTAKRIRGKTATSEDTDGEGEKRDLVKKKEGLRRQNVQGTSRVKALTDKAKVSETESESEDSHRVPTRVTRQGMGGKNKVYGSERKGCDLRVSINSRKSRTLEVYKSKDDSSDDETSDPAKHENQRHSRRQVRQPERYDAEMIDSHDQHSHPNKGKAQSEFSQEKNSPVQMQHRRKSRTTEESQSSTEESSDSESDNENEVHVVSPKVSTVRPVKRANISTDARAGGESRNQQTTTTLPTHSSCPVATTTGVKDTTRACPLFTILTGVTQNR</sequence>
<dbReference type="EMBL" id="CP111020">
    <property type="protein sequence ID" value="WAR15216.1"/>
    <property type="molecule type" value="Genomic_DNA"/>
</dbReference>
<feature type="compositionally biased region" description="Polar residues" evidence="1">
    <location>
        <begin position="617"/>
        <end position="628"/>
    </location>
</feature>
<feature type="compositionally biased region" description="Acidic residues" evidence="1">
    <location>
        <begin position="647"/>
        <end position="656"/>
    </location>
</feature>
<feature type="region of interest" description="Disordered" evidence="1">
    <location>
        <begin position="148"/>
        <end position="206"/>
    </location>
</feature>
<feature type="compositionally biased region" description="Basic and acidic residues" evidence="1">
    <location>
        <begin position="388"/>
        <end position="402"/>
    </location>
</feature>
<feature type="compositionally biased region" description="Basic and acidic residues" evidence="1">
    <location>
        <begin position="414"/>
        <end position="433"/>
    </location>
</feature>
<feature type="region of interest" description="Disordered" evidence="1">
    <location>
        <begin position="246"/>
        <end position="322"/>
    </location>
</feature>
<reference evidence="2" key="1">
    <citation type="submission" date="2022-11" db="EMBL/GenBank/DDBJ databases">
        <title>Centuries of genome instability and evolution in soft-shell clam transmissible cancer (bioRxiv).</title>
        <authorList>
            <person name="Hart S.F.M."/>
            <person name="Yonemitsu M.A."/>
            <person name="Giersch R.M."/>
            <person name="Beal B.F."/>
            <person name="Arriagada G."/>
            <person name="Davis B.W."/>
            <person name="Ostrander E.A."/>
            <person name="Goff S.P."/>
            <person name="Metzger M.J."/>
        </authorList>
    </citation>
    <scope>NUCLEOTIDE SEQUENCE</scope>
    <source>
        <strain evidence="2">MELC-2E11</strain>
        <tissue evidence="2">Siphon/mantle</tissue>
    </source>
</reference>
<dbReference type="InterPro" id="IPR027816">
    <property type="entry name" value="MAJIN"/>
</dbReference>
<feature type="compositionally biased region" description="Basic and acidic residues" evidence="1">
    <location>
        <begin position="477"/>
        <end position="491"/>
    </location>
</feature>
<feature type="region of interest" description="Disordered" evidence="1">
    <location>
        <begin position="374"/>
        <end position="707"/>
    </location>
</feature>
<accession>A0ABY7F318</accession>
<name>A0ABY7F318_MYAAR</name>
<gene>
    <name evidence="2" type="ORF">MAR_005321</name>
</gene>
<feature type="compositionally biased region" description="Basic and acidic residues" evidence="1">
    <location>
        <begin position="503"/>
        <end position="522"/>
    </location>
</feature>
<dbReference type="PANTHER" id="PTHR35824:SF1">
    <property type="entry name" value="MEMBRANE-ANCHORED JUNCTION PROTEIN"/>
    <property type="match status" value="1"/>
</dbReference>
<feature type="compositionally biased region" description="Basic and acidic residues" evidence="1">
    <location>
        <begin position="257"/>
        <end position="276"/>
    </location>
</feature>
<feature type="compositionally biased region" description="Basic and acidic residues" evidence="1">
    <location>
        <begin position="440"/>
        <end position="461"/>
    </location>
</feature>
<feature type="compositionally biased region" description="Polar residues" evidence="1">
    <location>
        <begin position="687"/>
        <end position="707"/>
    </location>
</feature>
<dbReference type="PANTHER" id="PTHR35824">
    <property type="entry name" value="MEMBRANE-ANCHORED JUNCTION PROTEIN MAJIN"/>
    <property type="match status" value="1"/>
</dbReference>
<organism evidence="2 3">
    <name type="scientific">Mya arenaria</name>
    <name type="common">Soft-shell clam</name>
    <dbReference type="NCBI Taxonomy" id="6604"/>
    <lineage>
        <taxon>Eukaryota</taxon>
        <taxon>Metazoa</taxon>
        <taxon>Spiralia</taxon>
        <taxon>Lophotrochozoa</taxon>
        <taxon>Mollusca</taxon>
        <taxon>Bivalvia</taxon>
        <taxon>Autobranchia</taxon>
        <taxon>Heteroconchia</taxon>
        <taxon>Euheterodonta</taxon>
        <taxon>Imparidentia</taxon>
        <taxon>Neoheterodontei</taxon>
        <taxon>Myida</taxon>
        <taxon>Myoidea</taxon>
        <taxon>Myidae</taxon>
        <taxon>Mya</taxon>
    </lineage>
</organism>
<evidence type="ECO:0000313" key="2">
    <source>
        <dbReference type="EMBL" id="WAR15216.1"/>
    </source>
</evidence>
<feature type="compositionally biased region" description="Basic and acidic residues" evidence="1">
    <location>
        <begin position="558"/>
        <end position="568"/>
    </location>
</feature>
<evidence type="ECO:0000313" key="3">
    <source>
        <dbReference type="Proteomes" id="UP001164746"/>
    </source>
</evidence>
<dbReference type="Proteomes" id="UP001164746">
    <property type="component" value="Chromosome 9"/>
</dbReference>
<feature type="compositionally biased region" description="Basic and acidic residues" evidence="1">
    <location>
        <begin position="289"/>
        <end position="301"/>
    </location>
</feature>
<proteinExistence type="predicted"/>
<feature type="compositionally biased region" description="Basic and acidic residues" evidence="1">
    <location>
        <begin position="591"/>
        <end position="608"/>
    </location>
</feature>